<evidence type="ECO:0000313" key="2">
    <source>
        <dbReference type="Proteomes" id="UP001248581"/>
    </source>
</evidence>
<sequence length="139" mass="15962">MFKWIFRNRKIADLIRTTTPKLVKKFGNAEYYTVEEIDSVVKCSDIENHEYIHFIYAMNCDINQFYSMFDKHKFEYNKLRLKVSKICFGSEMLFTSKFLTRFSSGENMKGNYRLARYTGGYSGGNGSDITGGGGGDGGF</sequence>
<dbReference type="InterPro" id="IPR046689">
    <property type="entry name" value="DUF6559"/>
</dbReference>
<name>A0ABY9TL08_9GAMM</name>
<dbReference type="EMBL" id="CP134146">
    <property type="protein sequence ID" value="WNC69401.1"/>
    <property type="molecule type" value="Genomic_DNA"/>
</dbReference>
<organism evidence="1 2">
    <name type="scientific">Thalassotalea nanhaiensis</name>
    <dbReference type="NCBI Taxonomy" id="3065648"/>
    <lineage>
        <taxon>Bacteria</taxon>
        <taxon>Pseudomonadati</taxon>
        <taxon>Pseudomonadota</taxon>
        <taxon>Gammaproteobacteria</taxon>
        <taxon>Alteromonadales</taxon>
        <taxon>Colwelliaceae</taxon>
        <taxon>Thalassotalea</taxon>
    </lineage>
</organism>
<protein>
    <submittedName>
        <fullName evidence="1">Uncharacterized protein</fullName>
    </submittedName>
</protein>
<keyword evidence="2" id="KW-1185">Reference proteome</keyword>
<reference evidence="2" key="1">
    <citation type="submission" date="2023-09" db="EMBL/GenBank/DDBJ databases">
        <authorList>
            <person name="Li S."/>
            <person name="Li X."/>
            <person name="Zhang C."/>
            <person name="Zhao Z."/>
        </authorList>
    </citation>
    <scope>NUCLEOTIDE SEQUENCE [LARGE SCALE GENOMIC DNA]</scope>
    <source>
        <strain evidence="2">SQ345</strain>
    </source>
</reference>
<accession>A0ABY9TL08</accession>
<proteinExistence type="predicted"/>
<evidence type="ECO:0000313" key="1">
    <source>
        <dbReference type="EMBL" id="WNC69401.1"/>
    </source>
</evidence>
<gene>
    <name evidence="1" type="ORF">RI845_04435</name>
</gene>
<dbReference type="Pfam" id="PF20196">
    <property type="entry name" value="DUF6559"/>
    <property type="match status" value="1"/>
</dbReference>
<dbReference type="RefSeq" id="WP_348388544.1">
    <property type="nucleotide sequence ID" value="NZ_CP134146.1"/>
</dbReference>
<dbReference type="Proteomes" id="UP001248581">
    <property type="component" value="Chromosome"/>
</dbReference>